<evidence type="ECO:0000256" key="5">
    <source>
        <dbReference type="ARBA" id="ARBA00023242"/>
    </source>
</evidence>
<comment type="subcellular location">
    <subcellularLocation>
        <location evidence="1">Nucleus</location>
    </subcellularLocation>
</comment>
<protein>
    <recommendedName>
        <fullName evidence="6">WRKY domain-containing protein</fullName>
    </recommendedName>
</protein>
<dbReference type="GO" id="GO:0043565">
    <property type="term" value="F:sequence-specific DNA binding"/>
    <property type="evidence" value="ECO:0007669"/>
    <property type="project" value="InterPro"/>
</dbReference>
<sequence>MKMIMEDDDIVSREDGIKAIIEEELVRGREFADQLRQLIVINKEDDDSADHQWLLSNVLTSFANTLSLLNKYPIHPNPIHLHQSSASSSSSHNSDLLIMQMQHPQIHPCLLTDDNHICKTPPPPDTRGSYRRKRNIETWKKETENEREEDGHQWRKYGQKAIQNEKYTRNYFRCTHKYEQGCRATKQVQRIQEKPPLYRATYHGRHTCTNTDTTNNHVLIMEELDYPTSSSSSIFLSFDNSFPNPPTNPFLSSSSSSLFPSTAPPLPAMMIVEEDRQVLPSTTSTHPVLDDSSRHHVVPILSSSENNNICWDDMMMMAAMSQVLYDSVDEG</sequence>
<keyword evidence="4" id="KW-0804">Transcription</keyword>
<accession>A0A445ADI4</accession>
<evidence type="ECO:0000256" key="2">
    <source>
        <dbReference type="ARBA" id="ARBA00023015"/>
    </source>
</evidence>
<dbReference type="OrthoDB" id="2021064at2759"/>
<dbReference type="SUPFAM" id="SSF118290">
    <property type="entry name" value="WRKY DNA-binding domain"/>
    <property type="match status" value="1"/>
</dbReference>
<evidence type="ECO:0000313" key="7">
    <source>
        <dbReference type="EMBL" id="RYR24481.1"/>
    </source>
</evidence>
<gene>
    <name evidence="7" type="ORF">Ahy_B02g057983</name>
</gene>
<name>A0A445ADI4_ARAHY</name>
<feature type="domain" description="WRKY" evidence="6">
    <location>
        <begin position="143"/>
        <end position="206"/>
    </location>
</feature>
<dbReference type="Gene3D" id="2.20.25.80">
    <property type="entry name" value="WRKY domain"/>
    <property type="match status" value="1"/>
</dbReference>
<dbReference type="STRING" id="3818.A0A445ADI4"/>
<dbReference type="GO" id="GO:0005634">
    <property type="term" value="C:nucleus"/>
    <property type="evidence" value="ECO:0007669"/>
    <property type="project" value="UniProtKB-SubCell"/>
</dbReference>
<keyword evidence="8" id="KW-1185">Reference proteome</keyword>
<comment type="caution">
    <text evidence="7">The sequence shown here is derived from an EMBL/GenBank/DDBJ whole genome shotgun (WGS) entry which is preliminary data.</text>
</comment>
<keyword evidence="3" id="KW-0238">DNA-binding</keyword>
<evidence type="ECO:0000313" key="8">
    <source>
        <dbReference type="Proteomes" id="UP000289738"/>
    </source>
</evidence>
<evidence type="ECO:0000256" key="1">
    <source>
        <dbReference type="ARBA" id="ARBA00004123"/>
    </source>
</evidence>
<reference evidence="7 8" key="1">
    <citation type="submission" date="2019-01" db="EMBL/GenBank/DDBJ databases">
        <title>Sequencing of cultivated peanut Arachis hypogaea provides insights into genome evolution and oil improvement.</title>
        <authorList>
            <person name="Chen X."/>
        </authorList>
    </citation>
    <scope>NUCLEOTIDE SEQUENCE [LARGE SCALE GENOMIC DNA]</scope>
    <source>
        <strain evidence="8">cv. Fuhuasheng</strain>
        <tissue evidence="7">Leaves</tissue>
    </source>
</reference>
<dbReference type="SMR" id="A0A445ADI4"/>
<dbReference type="InterPro" id="IPR003657">
    <property type="entry name" value="WRKY_dom"/>
</dbReference>
<dbReference type="AlphaFoldDB" id="A0A445ADI4"/>
<dbReference type="InterPro" id="IPR044810">
    <property type="entry name" value="WRKY_plant"/>
</dbReference>
<dbReference type="SMART" id="SM00774">
    <property type="entry name" value="WRKY"/>
    <property type="match status" value="1"/>
</dbReference>
<organism evidence="7 8">
    <name type="scientific">Arachis hypogaea</name>
    <name type="common">Peanut</name>
    <dbReference type="NCBI Taxonomy" id="3818"/>
    <lineage>
        <taxon>Eukaryota</taxon>
        <taxon>Viridiplantae</taxon>
        <taxon>Streptophyta</taxon>
        <taxon>Embryophyta</taxon>
        <taxon>Tracheophyta</taxon>
        <taxon>Spermatophyta</taxon>
        <taxon>Magnoliopsida</taxon>
        <taxon>eudicotyledons</taxon>
        <taxon>Gunneridae</taxon>
        <taxon>Pentapetalae</taxon>
        <taxon>rosids</taxon>
        <taxon>fabids</taxon>
        <taxon>Fabales</taxon>
        <taxon>Fabaceae</taxon>
        <taxon>Papilionoideae</taxon>
        <taxon>50 kb inversion clade</taxon>
        <taxon>dalbergioids sensu lato</taxon>
        <taxon>Dalbergieae</taxon>
        <taxon>Pterocarpus clade</taxon>
        <taxon>Arachis</taxon>
    </lineage>
</organism>
<dbReference type="Gramene" id="arahy.Tifrunner.gnm2.ann2.Ah12g080200.1">
    <property type="protein sequence ID" value="arahy.Tifrunner.gnm2.ann2.Ah12g080200.1-CDS"/>
    <property type="gene ID" value="arahy.Tifrunner.gnm2.ann2.Ah12g080200"/>
</dbReference>
<keyword evidence="5" id="KW-0539">Nucleus</keyword>
<dbReference type="Pfam" id="PF03106">
    <property type="entry name" value="WRKY"/>
    <property type="match status" value="1"/>
</dbReference>
<evidence type="ECO:0000256" key="3">
    <source>
        <dbReference type="ARBA" id="ARBA00023125"/>
    </source>
</evidence>
<keyword evidence="2" id="KW-0805">Transcription regulation</keyword>
<dbReference type="PANTHER" id="PTHR31282">
    <property type="entry name" value="WRKY TRANSCRIPTION FACTOR 21-RELATED"/>
    <property type="match status" value="1"/>
</dbReference>
<dbReference type="EMBL" id="SDMP01000012">
    <property type="protein sequence ID" value="RYR24481.1"/>
    <property type="molecule type" value="Genomic_DNA"/>
</dbReference>
<proteinExistence type="predicted"/>
<dbReference type="InterPro" id="IPR036576">
    <property type="entry name" value="WRKY_dom_sf"/>
</dbReference>
<evidence type="ECO:0000256" key="4">
    <source>
        <dbReference type="ARBA" id="ARBA00023163"/>
    </source>
</evidence>
<dbReference type="GO" id="GO:0003700">
    <property type="term" value="F:DNA-binding transcription factor activity"/>
    <property type="evidence" value="ECO:0007669"/>
    <property type="project" value="InterPro"/>
</dbReference>
<evidence type="ECO:0000259" key="6">
    <source>
        <dbReference type="PROSITE" id="PS50811"/>
    </source>
</evidence>
<dbReference type="PROSITE" id="PS50811">
    <property type="entry name" value="WRKY"/>
    <property type="match status" value="1"/>
</dbReference>
<dbReference type="Proteomes" id="UP000289738">
    <property type="component" value="Chromosome B02"/>
</dbReference>